<accession>A0AAV0X0V5</accession>
<evidence type="ECO:0000313" key="3">
    <source>
        <dbReference type="Proteomes" id="UP001160148"/>
    </source>
</evidence>
<dbReference type="AlphaFoldDB" id="A0AAV0X0V5"/>
<keyword evidence="3" id="KW-1185">Reference proteome</keyword>
<comment type="caution">
    <text evidence="2">The sequence shown here is derived from an EMBL/GenBank/DDBJ whole genome shotgun (WGS) entry which is preliminary data.</text>
</comment>
<sequence length="1082" mass="124454">MLQSKMSPNTIYIALYQNRNGLQDRLREKCGFQKPLIKNDMDELKEFVDSVTSNTDEETEKTLFNVQIPFSEYSDILPCATRYKRNQSTRLYTVLKPYAWTDVINDAFISQHKLPCNFIYKRARVSDDTSNSKHFFTFQARCKDCEEDLFGWCDKKPKDFEPMELSILVIDTRGREHIHTTKRPLMGTKRLKISKELENNIPSNWKRQNTQNMEFGNMSLPTLYRNNILSKVKQEFVDKQLGINKSDVIESLVDIKHNSQAGSIHSIGCDPLFVHYWTNHQLLIYKDMNKSYCRLTIDATGSLVKKIHRTSVNLLSADIFLYEAVINEGFGQFPVAQMISEKHDIITIAYWLDMWLKSGLSTPNETITDYSKALLGAISRSFCMSNLREYVIKCFMVINNQSNDLPPCFIRIDVAHIIKLFCSLKSLKGTRNKRLKEFYVRGFRLLITSTNFDDFKTILKAMMTVMLSMTDGWQDGNNTLPNPSEKCRLYLLSLMKDIPISVGNVDENQSFSEDKDLDYLYDCEESITNNKDVLINFINNIERESQIDAEVLGDRDSAYYVPELIKDLKRYCYDFPLWTAIMKDKFDSPFIIASSASVESDFNELKNQILRFVVRPMTADRFIIRHLHSIEQNAKLFRSKQLRRNHLSYTMDECNNDYNELDNNSLEINKSTVEITYNILTDNEDSTKICSSPLANELSDTKSNNSTDNECDIWRGKGTNPTESFSIENIVKPKNRPTDNEDSTKICSSPLANELSDTNSDNSTDNECEKWRGKGTNLTESFSIENIDKPKNRPTDNEDSTKICSSPLANELSDTNSDNSTDNECEKWRGKGTNPTASFSIKNIDKPKNRPTKYMDASPEIERIMNRSTRSKYDMLLINGSMKTPIKMNKKRYLISNTCAFDSVTTLITMAITDSKYYKEFIDKNTTNVFMTFCNDLAKNGTSAIIYKKRLEILKNIFKEEVGITGVTLIDAQCNVMHIVTRLLMDIPSATQINICQDNMCATTSENKSATIILRRSNGYENLQLDLEVYTKGHILKCANCESGLAQCTRVLHEHLFIETDSYEELVFLTDFPSQITVEDKW</sequence>
<feature type="compositionally biased region" description="Polar residues" evidence="1">
    <location>
        <begin position="802"/>
        <end position="822"/>
    </location>
</feature>
<feature type="compositionally biased region" description="Basic and acidic residues" evidence="1">
    <location>
        <begin position="786"/>
        <end position="801"/>
    </location>
</feature>
<reference evidence="2 3" key="1">
    <citation type="submission" date="2023-01" db="EMBL/GenBank/DDBJ databases">
        <authorList>
            <person name="Whitehead M."/>
        </authorList>
    </citation>
    <scope>NUCLEOTIDE SEQUENCE [LARGE SCALE GENOMIC DNA]</scope>
</reference>
<proteinExistence type="predicted"/>
<evidence type="ECO:0000256" key="1">
    <source>
        <dbReference type="SAM" id="MobiDB-lite"/>
    </source>
</evidence>
<evidence type="ECO:0000313" key="2">
    <source>
        <dbReference type="EMBL" id="CAI6361457.1"/>
    </source>
</evidence>
<dbReference type="Proteomes" id="UP001160148">
    <property type="component" value="Unassembled WGS sequence"/>
</dbReference>
<feature type="region of interest" description="Disordered" evidence="1">
    <location>
        <begin position="695"/>
        <end position="854"/>
    </location>
</feature>
<organism evidence="2 3">
    <name type="scientific">Macrosiphum euphorbiae</name>
    <name type="common">potato aphid</name>
    <dbReference type="NCBI Taxonomy" id="13131"/>
    <lineage>
        <taxon>Eukaryota</taxon>
        <taxon>Metazoa</taxon>
        <taxon>Ecdysozoa</taxon>
        <taxon>Arthropoda</taxon>
        <taxon>Hexapoda</taxon>
        <taxon>Insecta</taxon>
        <taxon>Pterygota</taxon>
        <taxon>Neoptera</taxon>
        <taxon>Paraneoptera</taxon>
        <taxon>Hemiptera</taxon>
        <taxon>Sternorrhyncha</taxon>
        <taxon>Aphidomorpha</taxon>
        <taxon>Aphidoidea</taxon>
        <taxon>Aphididae</taxon>
        <taxon>Macrosiphini</taxon>
        <taxon>Macrosiphum</taxon>
    </lineage>
</organism>
<feature type="compositionally biased region" description="Polar residues" evidence="1">
    <location>
        <begin position="745"/>
        <end position="765"/>
    </location>
</feature>
<protein>
    <submittedName>
        <fullName evidence="2">Uncharacterized protein</fullName>
    </submittedName>
</protein>
<name>A0AAV0X0V5_9HEMI</name>
<dbReference type="EMBL" id="CARXXK010000003">
    <property type="protein sequence ID" value="CAI6361457.1"/>
    <property type="molecule type" value="Genomic_DNA"/>
</dbReference>
<gene>
    <name evidence="2" type="ORF">MEUPH1_LOCUS16635</name>
</gene>